<comment type="caution">
    <text evidence="5">The sequence shown here is derived from an EMBL/GenBank/DDBJ whole genome shotgun (WGS) entry which is preliminary data.</text>
</comment>
<dbReference type="Proteomes" id="UP001530315">
    <property type="component" value="Unassembled WGS sequence"/>
</dbReference>
<evidence type="ECO:0000256" key="1">
    <source>
        <dbReference type="ARBA" id="ARBA00022603"/>
    </source>
</evidence>
<keyword evidence="3" id="KW-0949">S-adenosyl-L-methionine</keyword>
<dbReference type="SUPFAM" id="SSF82199">
    <property type="entry name" value="SET domain"/>
    <property type="match status" value="1"/>
</dbReference>
<dbReference type="InterPro" id="IPR046341">
    <property type="entry name" value="SET_dom_sf"/>
</dbReference>
<evidence type="ECO:0000259" key="4">
    <source>
        <dbReference type="Pfam" id="PF00856"/>
    </source>
</evidence>
<keyword evidence="2" id="KW-0808">Transferase</keyword>
<dbReference type="GO" id="GO:0008168">
    <property type="term" value="F:methyltransferase activity"/>
    <property type="evidence" value="ECO:0007669"/>
    <property type="project" value="UniProtKB-KW"/>
</dbReference>
<evidence type="ECO:0000313" key="6">
    <source>
        <dbReference type="Proteomes" id="UP001530315"/>
    </source>
</evidence>
<gene>
    <name evidence="5" type="ORF">ACHAW5_001999</name>
</gene>
<keyword evidence="6" id="KW-1185">Reference proteome</keyword>
<evidence type="ECO:0000256" key="3">
    <source>
        <dbReference type="ARBA" id="ARBA00022691"/>
    </source>
</evidence>
<dbReference type="GO" id="GO:0032259">
    <property type="term" value="P:methylation"/>
    <property type="evidence" value="ECO:0007669"/>
    <property type="project" value="UniProtKB-KW"/>
</dbReference>
<dbReference type="EMBL" id="JALLAZ020000213">
    <property type="protein sequence ID" value="KAL3800540.1"/>
    <property type="molecule type" value="Genomic_DNA"/>
</dbReference>
<dbReference type="Gene3D" id="2.170.270.10">
    <property type="entry name" value="SET domain"/>
    <property type="match status" value="1"/>
</dbReference>
<dbReference type="PANTHER" id="PTHR46402">
    <property type="entry name" value="SET AND MYND DOMAIN-CONTAINING PROTEIN 5"/>
    <property type="match status" value="1"/>
</dbReference>
<evidence type="ECO:0000256" key="2">
    <source>
        <dbReference type="ARBA" id="ARBA00022679"/>
    </source>
</evidence>
<protein>
    <recommendedName>
        <fullName evidence="4">SET domain-containing protein</fullName>
    </recommendedName>
</protein>
<proteinExistence type="predicted"/>
<evidence type="ECO:0000313" key="5">
    <source>
        <dbReference type="EMBL" id="KAL3800540.1"/>
    </source>
</evidence>
<dbReference type="Pfam" id="PF00856">
    <property type="entry name" value="SET"/>
    <property type="match status" value="1"/>
</dbReference>
<dbReference type="InterPro" id="IPR001214">
    <property type="entry name" value="SET_dom"/>
</dbReference>
<accession>A0ABD3QJX4</accession>
<name>A0ABD3QJX4_9STRA</name>
<organism evidence="5 6">
    <name type="scientific">Stephanodiscus triporus</name>
    <dbReference type="NCBI Taxonomy" id="2934178"/>
    <lineage>
        <taxon>Eukaryota</taxon>
        <taxon>Sar</taxon>
        <taxon>Stramenopiles</taxon>
        <taxon>Ochrophyta</taxon>
        <taxon>Bacillariophyta</taxon>
        <taxon>Coscinodiscophyceae</taxon>
        <taxon>Thalassiosirophycidae</taxon>
        <taxon>Stephanodiscales</taxon>
        <taxon>Stephanodiscaceae</taxon>
        <taxon>Stephanodiscus</taxon>
    </lineage>
</organism>
<keyword evidence="1" id="KW-0489">Methyltransferase</keyword>
<reference evidence="5 6" key="1">
    <citation type="submission" date="2024-10" db="EMBL/GenBank/DDBJ databases">
        <title>Updated reference genomes for cyclostephanoid diatoms.</title>
        <authorList>
            <person name="Roberts W.R."/>
            <person name="Alverson A.J."/>
        </authorList>
    </citation>
    <scope>NUCLEOTIDE SEQUENCE [LARGE SCALE GENOMIC DNA]</scope>
    <source>
        <strain evidence="5 6">AJA276-08</strain>
    </source>
</reference>
<feature type="domain" description="SET" evidence="4">
    <location>
        <begin position="16"/>
        <end position="290"/>
    </location>
</feature>
<dbReference type="AlphaFoldDB" id="A0ABD3QJX4"/>
<dbReference type="CDD" id="cd20071">
    <property type="entry name" value="SET_SMYD"/>
    <property type="match status" value="1"/>
</dbReference>
<dbReference type="PANTHER" id="PTHR46402:SF2">
    <property type="entry name" value="HISTONE-LYSINE N-TRIMETHYLTRANSFERASE SMYD5"/>
    <property type="match status" value="1"/>
</dbReference>
<sequence>MPPMIETRAKSQNDVGTFAVRDIKKGAVILRECPFVADLQRIMIHFHTDPAPTGDPAIDAEIRSLKREVESAIHDRQCDLSRMAETTANGGDVADDRRPPPRARAALDKLNELAVRHEFDSRPESIQEKWLSLHDAFRVIPSGSESPVGISGLVSPKGRRINDTIGTSLGKTGTGKNSGRFSVRTARKDESGVITMEDLWIKRENLTTVYGTCRSNSFLSGMLFERACRINHSCRPNAVLMPVEKLIRYLEHKFGDRIPPDLMLAPGEPNEHAVLSDREIRAGEEISLNYLGSRDESRSTEARREILLQKYGFNCECEACERRECC</sequence>